<evidence type="ECO:0000256" key="4">
    <source>
        <dbReference type="ARBA" id="ARBA00023136"/>
    </source>
</evidence>
<name>A0A3B0SWS7_9ZZZZ</name>
<evidence type="ECO:0000256" key="3">
    <source>
        <dbReference type="ARBA" id="ARBA00022989"/>
    </source>
</evidence>
<proteinExistence type="predicted"/>
<evidence type="ECO:0000256" key="1">
    <source>
        <dbReference type="ARBA" id="ARBA00004141"/>
    </source>
</evidence>
<protein>
    <recommendedName>
        <fullName evidence="7">Membrane transporter protein</fullName>
    </recommendedName>
</protein>
<sequence>MWWQRWNPTSIYCSLMSIALWVLALAVTAGAATIQGTVGLGFAMVSVPILSLIDARLAPVPQLIVVLPLTLSMAWRERHSIDLQGFWWLILGRIPGAIAGIALLAVATQQALDIFIGVVVLVAVAIIATGVHVRRTSVTQFATGVASGTTGIVASIGGPAIALLYS</sequence>
<comment type="subcellular location">
    <subcellularLocation>
        <location evidence="1">Membrane</location>
        <topology evidence="1">Multi-pass membrane protein</topology>
    </subcellularLocation>
</comment>
<feature type="transmembrane region" description="Helical" evidence="5">
    <location>
        <begin position="114"/>
        <end position="133"/>
    </location>
</feature>
<keyword evidence="4 5" id="KW-0472">Membrane</keyword>
<organism evidence="6">
    <name type="scientific">hydrothermal vent metagenome</name>
    <dbReference type="NCBI Taxonomy" id="652676"/>
    <lineage>
        <taxon>unclassified sequences</taxon>
        <taxon>metagenomes</taxon>
        <taxon>ecological metagenomes</taxon>
    </lineage>
</organism>
<keyword evidence="2 5" id="KW-0812">Transmembrane</keyword>
<dbReference type="Pfam" id="PF01925">
    <property type="entry name" value="TauE"/>
    <property type="match status" value="1"/>
</dbReference>
<feature type="non-terminal residue" evidence="6">
    <location>
        <position position="166"/>
    </location>
</feature>
<evidence type="ECO:0008006" key="7">
    <source>
        <dbReference type="Google" id="ProtNLM"/>
    </source>
</evidence>
<dbReference type="AlphaFoldDB" id="A0A3B0SWS7"/>
<reference evidence="6" key="1">
    <citation type="submission" date="2018-06" db="EMBL/GenBank/DDBJ databases">
        <authorList>
            <person name="Zhirakovskaya E."/>
        </authorList>
    </citation>
    <scope>NUCLEOTIDE SEQUENCE</scope>
</reference>
<evidence type="ECO:0000256" key="2">
    <source>
        <dbReference type="ARBA" id="ARBA00022692"/>
    </source>
</evidence>
<dbReference type="EMBL" id="UOEI01000432">
    <property type="protein sequence ID" value="VAW05537.1"/>
    <property type="molecule type" value="Genomic_DNA"/>
</dbReference>
<evidence type="ECO:0000256" key="5">
    <source>
        <dbReference type="SAM" id="Phobius"/>
    </source>
</evidence>
<feature type="transmembrane region" description="Helical" evidence="5">
    <location>
        <begin position="145"/>
        <end position="165"/>
    </location>
</feature>
<dbReference type="GO" id="GO:0016020">
    <property type="term" value="C:membrane"/>
    <property type="evidence" value="ECO:0007669"/>
    <property type="project" value="UniProtKB-SubCell"/>
</dbReference>
<dbReference type="InterPro" id="IPR002781">
    <property type="entry name" value="TM_pro_TauE-like"/>
</dbReference>
<evidence type="ECO:0000313" key="6">
    <source>
        <dbReference type="EMBL" id="VAW05537.1"/>
    </source>
</evidence>
<feature type="transmembrane region" description="Helical" evidence="5">
    <location>
        <begin position="86"/>
        <end position="108"/>
    </location>
</feature>
<gene>
    <name evidence="6" type="ORF">MNBD_ACTINO01-1871</name>
</gene>
<accession>A0A3B0SWS7</accession>
<keyword evidence="3 5" id="KW-1133">Transmembrane helix</keyword>